<sequence>FSLYFFCSVTIFTVISYSSTEVILRLPPPSLFYRLLTYDVQINRVPYCYENIISRKNIVPLYKT</sequence>
<dbReference type="Proteomes" id="UP001233999">
    <property type="component" value="Unassembled WGS sequence"/>
</dbReference>
<comment type="caution">
    <text evidence="1">The sequence shown here is derived from an EMBL/GenBank/DDBJ whole genome shotgun (WGS) entry which is preliminary data.</text>
</comment>
<proteinExistence type="predicted"/>
<dbReference type="AlphaFoldDB" id="A0AAD8A6Y2"/>
<protein>
    <submittedName>
        <fullName evidence="1">Uncharacterized protein</fullName>
    </submittedName>
</protein>
<gene>
    <name evidence="1" type="ORF">L9F63_014834</name>
</gene>
<evidence type="ECO:0000313" key="1">
    <source>
        <dbReference type="EMBL" id="KAJ9593614.1"/>
    </source>
</evidence>
<reference evidence="1" key="1">
    <citation type="journal article" date="2023" name="IScience">
        <title>Live-bearing cockroach genome reveals convergent evolutionary mechanisms linked to viviparity in insects and beyond.</title>
        <authorList>
            <person name="Fouks B."/>
            <person name="Harrison M.C."/>
            <person name="Mikhailova A.A."/>
            <person name="Marchal E."/>
            <person name="English S."/>
            <person name="Carruthers M."/>
            <person name="Jennings E.C."/>
            <person name="Chiamaka E.L."/>
            <person name="Frigard R.A."/>
            <person name="Pippel M."/>
            <person name="Attardo G.M."/>
            <person name="Benoit J.B."/>
            <person name="Bornberg-Bauer E."/>
            <person name="Tobe S.S."/>
        </authorList>
    </citation>
    <scope>NUCLEOTIDE SEQUENCE</scope>
    <source>
        <strain evidence="1">Stay&amp;Tobe</strain>
    </source>
</reference>
<accession>A0AAD8A6Y2</accession>
<feature type="non-terminal residue" evidence="1">
    <location>
        <position position="1"/>
    </location>
</feature>
<keyword evidence="2" id="KW-1185">Reference proteome</keyword>
<organism evidence="1 2">
    <name type="scientific">Diploptera punctata</name>
    <name type="common">Pacific beetle cockroach</name>
    <dbReference type="NCBI Taxonomy" id="6984"/>
    <lineage>
        <taxon>Eukaryota</taxon>
        <taxon>Metazoa</taxon>
        <taxon>Ecdysozoa</taxon>
        <taxon>Arthropoda</taxon>
        <taxon>Hexapoda</taxon>
        <taxon>Insecta</taxon>
        <taxon>Pterygota</taxon>
        <taxon>Neoptera</taxon>
        <taxon>Polyneoptera</taxon>
        <taxon>Dictyoptera</taxon>
        <taxon>Blattodea</taxon>
        <taxon>Blaberoidea</taxon>
        <taxon>Blaberidae</taxon>
        <taxon>Diplopterinae</taxon>
        <taxon>Diploptera</taxon>
    </lineage>
</organism>
<name>A0AAD8A6Y2_DIPPU</name>
<evidence type="ECO:0000313" key="2">
    <source>
        <dbReference type="Proteomes" id="UP001233999"/>
    </source>
</evidence>
<reference evidence="1" key="2">
    <citation type="submission" date="2023-05" db="EMBL/GenBank/DDBJ databases">
        <authorList>
            <person name="Fouks B."/>
        </authorList>
    </citation>
    <scope>NUCLEOTIDE SEQUENCE</scope>
    <source>
        <strain evidence="1">Stay&amp;Tobe</strain>
        <tissue evidence="1">Testes</tissue>
    </source>
</reference>
<feature type="non-terminal residue" evidence="1">
    <location>
        <position position="64"/>
    </location>
</feature>
<dbReference type="EMBL" id="JASPKZ010003421">
    <property type="protein sequence ID" value="KAJ9593614.1"/>
    <property type="molecule type" value="Genomic_DNA"/>
</dbReference>